<protein>
    <submittedName>
        <fullName evidence="1">Uncharacterized protein</fullName>
    </submittedName>
</protein>
<dbReference type="AlphaFoldDB" id="A0A0E9V2F4"/>
<sequence>MSWPSPLPVVAGVCRAEQGGQSLNANIIRKTIARTYLCQITKYF</sequence>
<accession>A0A0E9V2F4</accession>
<reference evidence="1" key="1">
    <citation type="submission" date="2014-11" db="EMBL/GenBank/DDBJ databases">
        <authorList>
            <person name="Amaro Gonzalez C."/>
        </authorList>
    </citation>
    <scope>NUCLEOTIDE SEQUENCE</scope>
</reference>
<evidence type="ECO:0000313" key="1">
    <source>
        <dbReference type="EMBL" id="JAH72289.1"/>
    </source>
</evidence>
<name>A0A0E9V2F4_ANGAN</name>
<dbReference type="EMBL" id="GBXM01036288">
    <property type="protein sequence ID" value="JAH72289.1"/>
    <property type="molecule type" value="Transcribed_RNA"/>
</dbReference>
<organism evidence="1">
    <name type="scientific">Anguilla anguilla</name>
    <name type="common">European freshwater eel</name>
    <name type="synonym">Muraena anguilla</name>
    <dbReference type="NCBI Taxonomy" id="7936"/>
    <lineage>
        <taxon>Eukaryota</taxon>
        <taxon>Metazoa</taxon>
        <taxon>Chordata</taxon>
        <taxon>Craniata</taxon>
        <taxon>Vertebrata</taxon>
        <taxon>Euteleostomi</taxon>
        <taxon>Actinopterygii</taxon>
        <taxon>Neopterygii</taxon>
        <taxon>Teleostei</taxon>
        <taxon>Anguilliformes</taxon>
        <taxon>Anguillidae</taxon>
        <taxon>Anguilla</taxon>
    </lineage>
</organism>
<proteinExistence type="predicted"/>
<reference evidence="1" key="2">
    <citation type="journal article" date="2015" name="Fish Shellfish Immunol.">
        <title>Early steps in the European eel (Anguilla anguilla)-Vibrio vulnificus interaction in the gills: Role of the RtxA13 toxin.</title>
        <authorList>
            <person name="Callol A."/>
            <person name="Pajuelo D."/>
            <person name="Ebbesson L."/>
            <person name="Teles M."/>
            <person name="MacKenzie S."/>
            <person name="Amaro C."/>
        </authorList>
    </citation>
    <scope>NUCLEOTIDE SEQUENCE</scope>
</reference>